<proteinExistence type="predicted"/>
<evidence type="ECO:0000313" key="3">
    <source>
        <dbReference type="Proteomes" id="UP000636709"/>
    </source>
</evidence>
<name>A0A835BN95_9POAL</name>
<sequence>MFQNSMDIQLGDGALALFWTDRWHGASSPCIAATDLCKLIKLATAKTRTVAQALANRTWISDIKGRLTIPALEQFIYLWHATNQCHLSPGMEDTFRWRWTSSGTYSARSAYRQFFVGATRMAAAQPLWKAWAPLKVKFTIWLAVHERLWTTDRRHRHGLQDSSACAFCDQERETSDHLFHSCYFTRQIWHVLSRLLNIPELAVQHRTMLDWWLAVRQRRSKITRKGLDSLEMLVSWRLWKIGNDIVFNSTRATTAEAIELLMEDANNWVQAGASNLATLGWPGPAAIA</sequence>
<evidence type="ECO:0000259" key="1">
    <source>
        <dbReference type="Pfam" id="PF13966"/>
    </source>
</evidence>
<comment type="caution">
    <text evidence="2">The sequence shown here is derived from an EMBL/GenBank/DDBJ whole genome shotgun (WGS) entry which is preliminary data.</text>
</comment>
<dbReference type="InterPro" id="IPR026960">
    <property type="entry name" value="RVT-Znf"/>
</dbReference>
<feature type="domain" description="Reverse transcriptase zinc-binding" evidence="1">
    <location>
        <begin position="105"/>
        <end position="189"/>
    </location>
</feature>
<dbReference type="AlphaFoldDB" id="A0A835BN95"/>
<keyword evidence="3" id="KW-1185">Reference proteome</keyword>
<dbReference type="OrthoDB" id="787056at2759"/>
<reference evidence="2" key="1">
    <citation type="submission" date="2020-07" db="EMBL/GenBank/DDBJ databases">
        <title>Genome sequence and genetic diversity analysis of an under-domesticated orphan crop, white fonio (Digitaria exilis).</title>
        <authorList>
            <person name="Bennetzen J.L."/>
            <person name="Chen S."/>
            <person name="Ma X."/>
            <person name="Wang X."/>
            <person name="Yssel A.E.J."/>
            <person name="Chaluvadi S.R."/>
            <person name="Johnson M."/>
            <person name="Gangashetty P."/>
            <person name="Hamidou F."/>
            <person name="Sanogo M.D."/>
            <person name="Zwaenepoel A."/>
            <person name="Wallace J."/>
            <person name="Van De Peer Y."/>
            <person name="Van Deynze A."/>
        </authorList>
    </citation>
    <scope>NUCLEOTIDE SEQUENCE</scope>
    <source>
        <tissue evidence="2">Leaves</tissue>
    </source>
</reference>
<dbReference type="PANTHER" id="PTHR36617:SF17">
    <property type="entry name" value="OS01G0114800 PROTEIN"/>
    <property type="match status" value="1"/>
</dbReference>
<dbReference type="EMBL" id="JACEFO010001924">
    <property type="protein sequence ID" value="KAF8693517.1"/>
    <property type="molecule type" value="Genomic_DNA"/>
</dbReference>
<accession>A0A835BN95</accession>
<evidence type="ECO:0000313" key="2">
    <source>
        <dbReference type="EMBL" id="KAF8693517.1"/>
    </source>
</evidence>
<protein>
    <recommendedName>
        <fullName evidence="1">Reverse transcriptase zinc-binding domain-containing protein</fullName>
    </recommendedName>
</protein>
<dbReference type="Pfam" id="PF13966">
    <property type="entry name" value="zf-RVT"/>
    <property type="match status" value="1"/>
</dbReference>
<dbReference type="PANTHER" id="PTHR36617">
    <property type="entry name" value="PROTEIN, PUTATIVE-RELATED"/>
    <property type="match status" value="1"/>
</dbReference>
<dbReference type="Proteomes" id="UP000636709">
    <property type="component" value="Unassembled WGS sequence"/>
</dbReference>
<gene>
    <name evidence="2" type="ORF">HU200_038915</name>
</gene>
<organism evidence="2 3">
    <name type="scientific">Digitaria exilis</name>
    <dbReference type="NCBI Taxonomy" id="1010633"/>
    <lineage>
        <taxon>Eukaryota</taxon>
        <taxon>Viridiplantae</taxon>
        <taxon>Streptophyta</taxon>
        <taxon>Embryophyta</taxon>
        <taxon>Tracheophyta</taxon>
        <taxon>Spermatophyta</taxon>
        <taxon>Magnoliopsida</taxon>
        <taxon>Liliopsida</taxon>
        <taxon>Poales</taxon>
        <taxon>Poaceae</taxon>
        <taxon>PACMAD clade</taxon>
        <taxon>Panicoideae</taxon>
        <taxon>Panicodae</taxon>
        <taxon>Paniceae</taxon>
        <taxon>Anthephorinae</taxon>
        <taxon>Digitaria</taxon>
    </lineage>
</organism>